<proteinExistence type="predicted"/>
<dbReference type="OMA" id="REYMKIC"/>
<dbReference type="GO" id="GO:0034551">
    <property type="term" value="P:mitochondrial respiratory chain complex III assembly"/>
    <property type="evidence" value="ECO:0007669"/>
    <property type="project" value="TreeGrafter"/>
</dbReference>
<keyword evidence="4" id="KW-1135">Mitochondrion nucleoid</keyword>
<evidence type="ECO:0000256" key="2">
    <source>
        <dbReference type="ARBA" id="ARBA00022946"/>
    </source>
</evidence>
<dbReference type="PANTHER" id="PTHR34260:SF1">
    <property type="entry name" value="UBIQUINOL-CYTOCHROME-C REDUCTASE COMPLEX ASSEMBLY FACTOR 2"/>
    <property type="match status" value="1"/>
</dbReference>
<evidence type="ECO:0000256" key="5">
    <source>
        <dbReference type="ARBA" id="ARBA00031206"/>
    </source>
</evidence>
<dbReference type="OrthoDB" id="6266314at2759"/>
<evidence type="ECO:0000256" key="4">
    <source>
        <dbReference type="ARBA" id="ARBA00023271"/>
    </source>
</evidence>
<dbReference type="EMBL" id="BFAA01000270">
    <property type="protein sequence ID" value="GCB70304.1"/>
    <property type="molecule type" value="Genomic_DNA"/>
</dbReference>
<comment type="caution">
    <text evidence="7">The sequence shown here is derived from an EMBL/GenBank/DDBJ whole genome shotgun (WGS) entry which is preliminary data.</text>
</comment>
<sequence length="127" mass="15111">MAATRYRRFLRLCEEWPLDQTKKGRDLGAFIRQRVAQGFREGESTQITDPEKCDQMYESLARIHSAYYKNKYPRLRNTSFTGVTVEECRMVLATDNMKQMEEMKKGMWKKLREKLTGKPEEVTKEYV</sequence>
<evidence type="ECO:0000256" key="3">
    <source>
        <dbReference type="ARBA" id="ARBA00023128"/>
    </source>
</evidence>
<dbReference type="InterPro" id="IPR037698">
    <property type="entry name" value="UQCC2"/>
</dbReference>
<keyword evidence="3" id="KW-0496">Mitochondrion</keyword>
<evidence type="ECO:0000313" key="7">
    <source>
        <dbReference type="EMBL" id="GCB70304.1"/>
    </source>
</evidence>
<protein>
    <recommendedName>
        <fullName evidence="6">Mitochondrial nucleoid factor 1</fullName>
    </recommendedName>
    <alternativeName>
        <fullName evidence="5">Mitochondrial protein M19</fullName>
    </alternativeName>
</protein>
<gene>
    <name evidence="7" type="ORF">scyTo_0001244</name>
</gene>
<organism evidence="7 8">
    <name type="scientific">Scyliorhinus torazame</name>
    <name type="common">Cloudy catshark</name>
    <name type="synonym">Catulus torazame</name>
    <dbReference type="NCBI Taxonomy" id="75743"/>
    <lineage>
        <taxon>Eukaryota</taxon>
        <taxon>Metazoa</taxon>
        <taxon>Chordata</taxon>
        <taxon>Craniata</taxon>
        <taxon>Vertebrata</taxon>
        <taxon>Chondrichthyes</taxon>
        <taxon>Elasmobranchii</taxon>
        <taxon>Galeomorphii</taxon>
        <taxon>Galeoidea</taxon>
        <taxon>Carcharhiniformes</taxon>
        <taxon>Scyliorhinidae</taxon>
        <taxon>Scyliorhinus</taxon>
    </lineage>
</organism>
<dbReference type="Proteomes" id="UP000288216">
    <property type="component" value="Unassembled WGS sequence"/>
</dbReference>
<evidence type="ECO:0000256" key="6">
    <source>
        <dbReference type="ARBA" id="ARBA00032983"/>
    </source>
</evidence>
<name>A0A401PB08_SCYTO</name>
<dbReference type="STRING" id="75743.A0A401PB08"/>
<comment type="subcellular location">
    <subcellularLocation>
        <location evidence="1">Mitochondrion matrix</location>
        <location evidence="1">Mitochondrion nucleoid</location>
    </subcellularLocation>
</comment>
<dbReference type="PANTHER" id="PTHR34260">
    <property type="entry name" value="UBIQUINOL-CYTOCHROME-C REDUCTASE COMPLEX ASSEMBLY FACTOR 2"/>
    <property type="match status" value="1"/>
</dbReference>
<evidence type="ECO:0000313" key="8">
    <source>
        <dbReference type="Proteomes" id="UP000288216"/>
    </source>
</evidence>
<dbReference type="Pfam" id="PF20180">
    <property type="entry name" value="UQCC2_CBP6"/>
    <property type="match status" value="1"/>
</dbReference>
<keyword evidence="8" id="KW-1185">Reference proteome</keyword>
<accession>A0A401PB08</accession>
<evidence type="ECO:0000256" key="1">
    <source>
        <dbReference type="ARBA" id="ARBA00004436"/>
    </source>
</evidence>
<dbReference type="GO" id="GO:0042645">
    <property type="term" value="C:mitochondrial nucleoid"/>
    <property type="evidence" value="ECO:0007669"/>
    <property type="project" value="UniProtKB-SubCell"/>
</dbReference>
<reference evidence="7 8" key="1">
    <citation type="journal article" date="2018" name="Nat. Ecol. Evol.">
        <title>Shark genomes provide insights into elasmobranch evolution and the origin of vertebrates.</title>
        <authorList>
            <person name="Hara Y"/>
            <person name="Yamaguchi K"/>
            <person name="Onimaru K"/>
            <person name="Kadota M"/>
            <person name="Koyanagi M"/>
            <person name="Keeley SD"/>
            <person name="Tatsumi K"/>
            <person name="Tanaka K"/>
            <person name="Motone F"/>
            <person name="Kageyama Y"/>
            <person name="Nozu R"/>
            <person name="Adachi N"/>
            <person name="Nishimura O"/>
            <person name="Nakagawa R"/>
            <person name="Tanegashima C"/>
            <person name="Kiyatake I"/>
            <person name="Matsumoto R"/>
            <person name="Murakumo K"/>
            <person name="Nishida K"/>
            <person name="Terakita A"/>
            <person name="Kuratani S"/>
            <person name="Sato K"/>
            <person name="Hyodo S Kuraku.S."/>
        </authorList>
    </citation>
    <scope>NUCLEOTIDE SEQUENCE [LARGE SCALE GENOMIC DNA]</scope>
</reference>
<dbReference type="AlphaFoldDB" id="A0A401PB08"/>
<keyword evidence="2" id="KW-0809">Transit peptide</keyword>